<organism evidence="3">
    <name type="scientific">Perkinsus marinus (strain ATCC 50983 / TXsc)</name>
    <dbReference type="NCBI Taxonomy" id="423536"/>
    <lineage>
        <taxon>Eukaryota</taxon>
        <taxon>Sar</taxon>
        <taxon>Alveolata</taxon>
        <taxon>Perkinsozoa</taxon>
        <taxon>Perkinsea</taxon>
        <taxon>Perkinsida</taxon>
        <taxon>Perkinsidae</taxon>
        <taxon>Perkinsus</taxon>
    </lineage>
</organism>
<dbReference type="InterPro" id="IPR007714">
    <property type="entry name" value="CFA20_dom"/>
</dbReference>
<dbReference type="AlphaFoldDB" id="C5L1I5"/>
<dbReference type="OrthoDB" id="6252103at2759"/>
<evidence type="ECO:0000313" key="3">
    <source>
        <dbReference type="Proteomes" id="UP000007800"/>
    </source>
</evidence>
<evidence type="ECO:0000259" key="1">
    <source>
        <dbReference type="Pfam" id="PF05018"/>
    </source>
</evidence>
<dbReference type="Proteomes" id="UP000007800">
    <property type="component" value="Unassembled WGS sequence"/>
</dbReference>
<name>C5L1I5_PERM5</name>
<proteinExistence type="predicted"/>
<sequence>MKGDVTEELDRELSKRVRRVYGSISANNFLRYPGGKSTVKALDLTGNYVYIMMRTISDRCFVIHIDVEASDGRNIRISLSNIDDMFVMFEVSDS</sequence>
<dbReference type="GeneID" id="9052293"/>
<evidence type="ECO:0000313" key="2">
    <source>
        <dbReference type="EMBL" id="EER09412.1"/>
    </source>
</evidence>
<dbReference type="RefSeq" id="XP_002777596.1">
    <property type="nucleotide sequence ID" value="XM_002777550.1"/>
</dbReference>
<keyword evidence="3" id="KW-1185">Reference proteome</keyword>
<dbReference type="InParanoid" id="C5L1I5"/>
<gene>
    <name evidence="2" type="ORF">Pmar_PMAR025967</name>
</gene>
<reference evidence="2 3" key="1">
    <citation type="submission" date="2008-07" db="EMBL/GenBank/DDBJ databases">
        <authorList>
            <person name="El-Sayed N."/>
            <person name="Caler E."/>
            <person name="Inman J."/>
            <person name="Amedeo P."/>
            <person name="Hass B."/>
            <person name="Wortman J."/>
        </authorList>
    </citation>
    <scope>NUCLEOTIDE SEQUENCE [LARGE SCALE GENOMIC DNA]</scope>
    <source>
        <strain evidence="3">ATCC 50983 / TXsc</strain>
    </source>
</reference>
<dbReference type="EMBL" id="GG678316">
    <property type="protein sequence ID" value="EER09412.1"/>
    <property type="molecule type" value="Genomic_DNA"/>
</dbReference>
<accession>C5L1I5</accession>
<protein>
    <recommendedName>
        <fullName evidence="1">CFA20 domain-containing protein</fullName>
    </recommendedName>
</protein>
<feature type="domain" description="CFA20" evidence="1">
    <location>
        <begin position="2"/>
        <end position="84"/>
    </location>
</feature>
<dbReference type="Pfam" id="PF05018">
    <property type="entry name" value="CFA20_dom"/>
    <property type="match status" value="1"/>
</dbReference>